<dbReference type="Proteomes" id="UP000317839">
    <property type="component" value="Unassembled WGS sequence"/>
</dbReference>
<protein>
    <submittedName>
        <fullName evidence="4">GNAT family N-acetyltransferase</fullName>
    </submittedName>
</protein>
<dbReference type="SMART" id="SM00347">
    <property type="entry name" value="HTH_MARR"/>
    <property type="match status" value="1"/>
</dbReference>
<dbReference type="PROSITE" id="PS50995">
    <property type="entry name" value="HTH_MARR_2"/>
    <property type="match status" value="1"/>
</dbReference>
<dbReference type="PANTHER" id="PTHR33164:SF43">
    <property type="entry name" value="HTH-TYPE TRANSCRIPTIONAL REPRESSOR YETL"/>
    <property type="match status" value="1"/>
</dbReference>
<dbReference type="GO" id="GO:0016747">
    <property type="term" value="F:acyltransferase activity, transferring groups other than amino-acyl groups"/>
    <property type="evidence" value="ECO:0007669"/>
    <property type="project" value="InterPro"/>
</dbReference>
<dbReference type="PANTHER" id="PTHR33164">
    <property type="entry name" value="TRANSCRIPTIONAL REGULATOR, MARR FAMILY"/>
    <property type="match status" value="1"/>
</dbReference>
<dbReference type="Gene3D" id="1.10.10.10">
    <property type="entry name" value="Winged helix-like DNA-binding domain superfamily/Winged helix DNA-binding domain"/>
    <property type="match status" value="1"/>
</dbReference>
<feature type="domain" description="HTH marR-type" evidence="2">
    <location>
        <begin position="1"/>
        <end position="158"/>
    </location>
</feature>
<dbReference type="AlphaFoldDB" id="A0A545TDZ8"/>
<comment type="caution">
    <text evidence="4">The sequence shown here is derived from an EMBL/GenBank/DDBJ whole genome shotgun (WGS) entry which is preliminary data.</text>
</comment>
<dbReference type="Gene3D" id="3.40.630.30">
    <property type="match status" value="1"/>
</dbReference>
<dbReference type="CDD" id="cd04301">
    <property type="entry name" value="NAT_SF"/>
    <property type="match status" value="1"/>
</dbReference>
<dbReference type="EMBL" id="VIKR01000002">
    <property type="protein sequence ID" value="TQV75452.1"/>
    <property type="molecule type" value="Genomic_DNA"/>
</dbReference>
<keyword evidence="1" id="KW-0175">Coiled coil</keyword>
<dbReference type="SUPFAM" id="SSF46785">
    <property type="entry name" value="Winged helix' DNA-binding domain"/>
    <property type="match status" value="1"/>
</dbReference>
<evidence type="ECO:0000313" key="5">
    <source>
        <dbReference type="Proteomes" id="UP000317839"/>
    </source>
</evidence>
<dbReference type="InterPro" id="IPR039422">
    <property type="entry name" value="MarR/SlyA-like"/>
</dbReference>
<evidence type="ECO:0000256" key="1">
    <source>
        <dbReference type="SAM" id="Coils"/>
    </source>
</evidence>
<dbReference type="InterPro" id="IPR036390">
    <property type="entry name" value="WH_DNA-bd_sf"/>
</dbReference>
<dbReference type="PROSITE" id="PS51186">
    <property type="entry name" value="GNAT"/>
    <property type="match status" value="1"/>
</dbReference>
<keyword evidence="5" id="KW-1185">Reference proteome</keyword>
<dbReference type="GO" id="GO:0003700">
    <property type="term" value="F:DNA-binding transcription factor activity"/>
    <property type="evidence" value="ECO:0007669"/>
    <property type="project" value="InterPro"/>
</dbReference>
<gene>
    <name evidence="4" type="ORF">FLL45_11060</name>
</gene>
<dbReference type="InterPro" id="IPR000835">
    <property type="entry name" value="HTH_MarR-typ"/>
</dbReference>
<dbReference type="InterPro" id="IPR000182">
    <property type="entry name" value="GNAT_dom"/>
</dbReference>
<dbReference type="SUPFAM" id="SSF55729">
    <property type="entry name" value="Acyl-CoA N-acyltransferases (Nat)"/>
    <property type="match status" value="1"/>
</dbReference>
<dbReference type="InterPro" id="IPR036388">
    <property type="entry name" value="WH-like_DNA-bd_sf"/>
</dbReference>
<dbReference type="Pfam" id="PF01047">
    <property type="entry name" value="MarR"/>
    <property type="match status" value="1"/>
</dbReference>
<dbReference type="InterPro" id="IPR016181">
    <property type="entry name" value="Acyl_CoA_acyltransferase"/>
</dbReference>
<reference evidence="4 5" key="1">
    <citation type="submission" date="2019-06" db="EMBL/GenBank/DDBJ databases">
        <title>Draft genome of Aliikangiella marina GYP-15.</title>
        <authorList>
            <person name="Wang G."/>
        </authorList>
    </citation>
    <scope>NUCLEOTIDE SEQUENCE [LARGE SCALE GENOMIC DNA]</scope>
    <source>
        <strain evidence="4 5">GYP-15</strain>
    </source>
</reference>
<keyword evidence="4" id="KW-0808">Transferase</keyword>
<evidence type="ECO:0000259" key="2">
    <source>
        <dbReference type="PROSITE" id="PS50995"/>
    </source>
</evidence>
<feature type="domain" description="N-acetyltransferase" evidence="3">
    <location>
        <begin position="165"/>
        <end position="317"/>
    </location>
</feature>
<name>A0A545TDZ8_9GAMM</name>
<evidence type="ECO:0000259" key="3">
    <source>
        <dbReference type="PROSITE" id="PS51186"/>
    </source>
</evidence>
<sequence>MHSIENAGLLGLGSRFKKLSELIFKQCDDLYRARGVNLQSRCFPILQLLSTHETISVTSLAEMLGQTHPAVSQMSKKLESQGWLYHEADSSDERRRLLALTPQGYELVDKLQPVWRLQETVMNRLLEISGYGLLENIALLERELEKQSLRERVEELEKQNKQDRVEIIHFEKRYAKDFYRLNKEWLDKYFYLESMDHEVLSNPESQIIEKGGFILLARIGEDIIGAAALTSNQSNQLELSKICVEAGYQGLGIGEKLARAAINQYQATDFSGLYLESNRKLLPALNLYFKLGFREKPFPAQIVPHARADIYMELPEQASSR</sequence>
<organism evidence="4 5">
    <name type="scientific">Aliikangiella marina</name>
    <dbReference type="NCBI Taxonomy" id="1712262"/>
    <lineage>
        <taxon>Bacteria</taxon>
        <taxon>Pseudomonadati</taxon>
        <taxon>Pseudomonadota</taxon>
        <taxon>Gammaproteobacteria</taxon>
        <taxon>Oceanospirillales</taxon>
        <taxon>Pleioneaceae</taxon>
        <taxon>Aliikangiella</taxon>
    </lineage>
</organism>
<dbReference type="GO" id="GO:0006950">
    <property type="term" value="P:response to stress"/>
    <property type="evidence" value="ECO:0007669"/>
    <property type="project" value="TreeGrafter"/>
</dbReference>
<dbReference type="OrthoDB" id="1431064at2"/>
<proteinExistence type="predicted"/>
<accession>A0A545TDZ8</accession>
<dbReference type="RefSeq" id="WP_142942066.1">
    <property type="nucleotide sequence ID" value="NZ_VIKR01000002.1"/>
</dbReference>
<dbReference type="Pfam" id="PF00583">
    <property type="entry name" value="Acetyltransf_1"/>
    <property type="match status" value="1"/>
</dbReference>
<feature type="coiled-coil region" evidence="1">
    <location>
        <begin position="139"/>
        <end position="173"/>
    </location>
</feature>
<evidence type="ECO:0000313" key="4">
    <source>
        <dbReference type="EMBL" id="TQV75452.1"/>
    </source>
</evidence>